<protein>
    <submittedName>
        <fullName evidence="2">Uncharacterized protein</fullName>
    </submittedName>
</protein>
<evidence type="ECO:0000313" key="2">
    <source>
        <dbReference type="EMBL" id="CRK22152.1"/>
    </source>
</evidence>
<dbReference type="Proteomes" id="UP000044602">
    <property type="component" value="Unassembled WGS sequence"/>
</dbReference>
<organism evidence="2 4">
    <name type="scientific">Verticillium longisporum</name>
    <name type="common">Verticillium dahliae var. longisporum</name>
    <dbReference type="NCBI Taxonomy" id="100787"/>
    <lineage>
        <taxon>Eukaryota</taxon>
        <taxon>Fungi</taxon>
        <taxon>Dikarya</taxon>
        <taxon>Ascomycota</taxon>
        <taxon>Pezizomycotina</taxon>
        <taxon>Sordariomycetes</taxon>
        <taxon>Hypocreomycetidae</taxon>
        <taxon>Glomerellales</taxon>
        <taxon>Plectosphaerellaceae</taxon>
        <taxon>Verticillium</taxon>
    </lineage>
</organism>
<dbReference type="Proteomes" id="UP000045706">
    <property type="component" value="Unassembled WGS sequence"/>
</dbReference>
<reference evidence="3 4" key="1">
    <citation type="submission" date="2015-05" db="EMBL/GenBank/DDBJ databases">
        <authorList>
            <person name="Fogelqvist Johan"/>
        </authorList>
    </citation>
    <scope>NUCLEOTIDE SEQUENCE [LARGE SCALE GENOMIC DNA]</scope>
    <source>
        <strain evidence="1">VL1</strain>
        <strain evidence="2">VL2</strain>
    </source>
</reference>
<proteinExistence type="predicted"/>
<name>A0A0G4LJC0_VERLO</name>
<dbReference type="EMBL" id="CVQI01012830">
    <property type="protein sequence ID" value="CRK22152.1"/>
    <property type="molecule type" value="Genomic_DNA"/>
</dbReference>
<evidence type="ECO:0000313" key="3">
    <source>
        <dbReference type="Proteomes" id="UP000044602"/>
    </source>
</evidence>
<evidence type="ECO:0000313" key="4">
    <source>
        <dbReference type="Proteomes" id="UP000045706"/>
    </source>
</evidence>
<evidence type="ECO:0000313" key="1">
    <source>
        <dbReference type="EMBL" id="CRK16094.1"/>
    </source>
</evidence>
<sequence length="18" mass="1957">MEVGEAAALLKQNRRLSA</sequence>
<accession>A0A0G4LJC0</accession>
<keyword evidence="3" id="KW-1185">Reference proteome</keyword>
<dbReference type="AlphaFoldDB" id="A0A0G4LJC0"/>
<feature type="non-terminal residue" evidence="2">
    <location>
        <position position="18"/>
    </location>
</feature>
<gene>
    <name evidence="1" type="ORF">BN1708_020780</name>
    <name evidence="2" type="ORF">BN1723_021058</name>
</gene>
<dbReference type="EMBL" id="CVQH01007203">
    <property type="protein sequence ID" value="CRK16094.1"/>
    <property type="molecule type" value="Genomic_DNA"/>
</dbReference>